<keyword evidence="7" id="KW-0560">Oxidoreductase</keyword>
<keyword evidence="8" id="KW-0408">Iron</keyword>
<evidence type="ECO:0000256" key="8">
    <source>
        <dbReference type="ARBA" id="ARBA00023004"/>
    </source>
</evidence>
<evidence type="ECO:0000256" key="7">
    <source>
        <dbReference type="ARBA" id="ARBA00023002"/>
    </source>
</evidence>
<keyword evidence="12" id="KW-1185">Reference proteome</keyword>
<evidence type="ECO:0000256" key="5">
    <source>
        <dbReference type="ARBA" id="ARBA00022723"/>
    </source>
</evidence>
<dbReference type="InterPro" id="IPR009078">
    <property type="entry name" value="Ferritin-like_SF"/>
</dbReference>
<keyword evidence="6" id="KW-0276">Fatty acid metabolism</keyword>
<dbReference type="Pfam" id="PF03405">
    <property type="entry name" value="FA_desaturase_2"/>
    <property type="match status" value="1"/>
</dbReference>
<evidence type="ECO:0000313" key="12">
    <source>
        <dbReference type="Proteomes" id="UP001501475"/>
    </source>
</evidence>
<organism evidence="11 12">
    <name type="scientific">Nostocoides vanveenii</name>
    <dbReference type="NCBI Taxonomy" id="330835"/>
    <lineage>
        <taxon>Bacteria</taxon>
        <taxon>Bacillati</taxon>
        <taxon>Actinomycetota</taxon>
        <taxon>Actinomycetes</taxon>
        <taxon>Micrococcales</taxon>
        <taxon>Intrasporangiaceae</taxon>
        <taxon>Nostocoides</taxon>
    </lineage>
</organism>
<keyword evidence="5" id="KW-0479">Metal-binding</keyword>
<dbReference type="PANTHER" id="PTHR31155:SF9">
    <property type="entry name" value="STEAROYL-[ACYL-CARRIER-PROTEIN] 9-DESATURASE 7, CHLOROPLASTIC"/>
    <property type="match status" value="1"/>
</dbReference>
<proteinExistence type="inferred from homology"/>
<name>A0ABP4WHS5_9MICO</name>
<dbReference type="Gene3D" id="1.10.620.20">
    <property type="entry name" value="Ribonucleotide Reductase, subunit A"/>
    <property type="match status" value="1"/>
</dbReference>
<dbReference type="InterPro" id="IPR005067">
    <property type="entry name" value="Fatty_acid_desaturase-2"/>
</dbReference>
<evidence type="ECO:0000256" key="1">
    <source>
        <dbReference type="ARBA" id="ARBA00001954"/>
    </source>
</evidence>
<keyword evidence="4" id="KW-0444">Lipid biosynthesis</keyword>
<dbReference type="EMBL" id="BAAAPN010000029">
    <property type="protein sequence ID" value="GAA1753198.1"/>
    <property type="molecule type" value="Genomic_DNA"/>
</dbReference>
<evidence type="ECO:0000256" key="10">
    <source>
        <dbReference type="ARBA" id="ARBA00023160"/>
    </source>
</evidence>
<dbReference type="PANTHER" id="PTHR31155">
    <property type="entry name" value="ACYL- ACYL-CARRIER-PROTEIN DESATURASE-RELATED"/>
    <property type="match status" value="1"/>
</dbReference>
<evidence type="ECO:0000256" key="4">
    <source>
        <dbReference type="ARBA" id="ARBA00022516"/>
    </source>
</evidence>
<evidence type="ECO:0000313" key="11">
    <source>
        <dbReference type="EMBL" id="GAA1753198.1"/>
    </source>
</evidence>
<gene>
    <name evidence="11" type="ORF">GCM10009810_11440</name>
</gene>
<comment type="cofactor">
    <cofactor evidence="1">
        <name>Fe(2+)</name>
        <dbReference type="ChEBI" id="CHEBI:29033"/>
    </cofactor>
</comment>
<dbReference type="PIRSF" id="PIRSF000346">
    <property type="entry name" value="Dlt9_acylACP_des"/>
    <property type="match status" value="1"/>
</dbReference>
<comment type="similarity">
    <text evidence="2">Belongs to the fatty acid desaturase type 2 family.</text>
</comment>
<accession>A0ABP4WHS5</accession>
<dbReference type="CDD" id="cd01050">
    <property type="entry name" value="Acyl_ACP_Desat"/>
    <property type="match status" value="1"/>
</dbReference>
<evidence type="ECO:0000256" key="2">
    <source>
        <dbReference type="ARBA" id="ARBA00008749"/>
    </source>
</evidence>
<keyword evidence="9" id="KW-0443">Lipid metabolism</keyword>
<evidence type="ECO:0000256" key="9">
    <source>
        <dbReference type="ARBA" id="ARBA00023098"/>
    </source>
</evidence>
<dbReference type="InterPro" id="IPR012348">
    <property type="entry name" value="RNR-like"/>
</dbReference>
<protein>
    <submittedName>
        <fullName evidence="11">Acyl-ACP desaturase</fullName>
    </submittedName>
</protein>
<reference evidence="12" key="1">
    <citation type="journal article" date="2019" name="Int. J. Syst. Evol. Microbiol.">
        <title>The Global Catalogue of Microorganisms (GCM) 10K type strain sequencing project: providing services to taxonomists for standard genome sequencing and annotation.</title>
        <authorList>
            <consortium name="The Broad Institute Genomics Platform"/>
            <consortium name="The Broad Institute Genome Sequencing Center for Infectious Disease"/>
            <person name="Wu L."/>
            <person name="Ma J."/>
        </authorList>
    </citation>
    <scope>NUCLEOTIDE SEQUENCE [LARGE SCALE GENOMIC DNA]</scope>
    <source>
        <strain evidence="12">JCM 15591</strain>
    </source>
</reference>
<comment type="caution">
    <text evidence="11">The sequence shown here is derived from an EMBL/GenBank/DDBJ whole genome shotgun (WGS) entry which is preliminary data.</text>
</comment>
<dbReference type="Proteomes" id="UP001501475">
    <property type="component" value="Unassembled WGS sequence"/>
</dbReference>
<evidence type="ECO:0000256" key="6">
    <source>
        <dbReference type="ARBA" id="ARBA00022832"/>
    </source>
</evidence>
<comment type="subunit">
    <text evidence="3">Homodimer.</text>
</comment>
<evidence type="ECO:0000256" key="3">
    <source>
        <dbReference type="ARBA" id="ARBA00011738"/>
    </source>
</evidence>
<dbReference type="SUPFAM" id="SSF47240">
    <property type="entry name" value="Ferritin-like"/>
    <property type="match status" value="1"/>
</dbReference>
<keyword evidence="10" id="KW-0275">Fatty acid biosynthesis</keyword>
<sequence length="321" mass="36526">MALDPEGGQMSTTVWTQTDLLRELDQVVEGELNRHMKVAKEWFPHDYIPWSDGRNFDGLMGGEPWSPDDAPLSDVARSALIVNLLTEDNLPSYHHEIAIIFGRDDAWGEWVHRWTAEEGRHGIAMRDYMTVKRLVDPVQLERFRMTHMGTGYTSSHSGDMMRSLAYVSFQELATRISHRNTGKYTDDPMCEQLLQRIAADENLHMIFYRNLLGAALELAPDQAMCAIRDVVTGFQMPGTDIPGFQRKAVEIAVAGIYDLRSHHDDVVAPVLRFWKIWDVEGLGADGEQARTELDAFMADLDKQASRFEDKRDTLKSRMNIG</sequence>